<reference evidence="1" key="1">
    <citation type="journal article" date="2022" name="Pest Manag. Sci.">
        <title>Glutamicibacter halophytocola-mediated host fitness of potato tuber moth on Solanaceae crops.</title>
        <authorList>
            <person name="Wang W."/>
            <person name="Xiao G."/>
            <person name="Du G."/>
            <person name="Chang L."/>
            <person name="Yang Y."/>
            <person name="Ye J."/>
            <person name="Chen B."/>
        </authorList>
    </citation>
    <scope>NUCLEOTIDE SEQUENCE</scope>
    <source>
        <strain evidence="1">S2</strain>
    </source>
</reference>
<organism evidence="1 2">
    <name type="scientific">Glutamicibacter halophytocola</name>
    <dbReference type="NCBI Taxonomy" id="1933880"/>
    <lineage>
        <taxon>Bacteria</taxon>
        <taxon>Bacillati</taxon>
        <taxon>Actinomycetota</taxon>
        <taxon>Actinomycetes</taxon>
        <taxon>Micrococcales</taxon>
        <taxon>Micrococcaceae</taxon>
        <taxon>Glutamicibacter</taxon>
    </lineage>
</organism>
<protein>
    <submittedName>
        <fullName evidence="1">Uncharacterized protein</fullName>
    </submittedName>
</protein>
<dbReference type="EMBL" id="CP102487">
    <property type="protein sequence ID" value="UUX58797.1"/>
    <property type="molecule type" value="Genomic_DNA"/>
</dbReference>
<dbReference type="AlphaFoldDB" id="A0AA95BRQ8"/>
<evidence type="ECO:0000313" key="1">
    <source>
        <dbReference type="EMBL" id="UUX58797.1"/>
    </source>
</evidence>
<evidence type="ECO:0000313" key="2">
    <source>
        <dbReference type="Proteomes" id="UP001060018"/>
    </source>
</evidence>
<dbReference type="RefSeq" id="WP_195180871.1">
    <property type="nucleotide sequence ID" value="NZ_CP102487.1"/>
</dbReference>
<proteinExistence type="predicted"/>
<name>A0AA95BRQ8_9MICC</name>
<sequence>MNQTPSKIAARLTMSLEQAIPVIIHRRVDENDPLEALVLEISDDWVLLASLRDGGYLNGNTIVRARDISRVKLKKTFLPFMRTQGAWPPQSATKDLDLSSPKAFLAQLASLTPILTFHEELRKPGMLWIGSIAEWKKKSMWFHCIDPNGRWSEILIKVKFRNLTRIDILEDYANAIAVVAGPRVVPDPEE</sequence>
<accession>A0AA95BRQ8</accession>
<dbReference type="Proteomes" id="UP001060018">
    <property type="component" value="Chromosome"/>
</dbReference>
<gene>
    <name evidence="1" type="ORF">NUH22_16135</name>
</gene>